<evidence type="ECO:0000313" key="1">
    <source>
        <dbReference type="EMBL" id="TFK61183.1"/>
    </source>
</evidence>
<evidence type="ECO:0000313" key="2">
    <source>
        <dbReference type="Proteomes" id="UP000308600"/>
    </source>
</evidence>
<sequence>MITPSSDSESDSRSSSPPPTMLRQPRPATPILSPGTPNNGVSFVAETPPSENNQYPPISPITLLEQPFSSNPPPNLKRRRVGRLKRAPDVNVLINLANHEVLIQAENPYYAKAVGSEDTTCPMFVAVSGVAWWISSGPQIPVMVLVKRIYLDENFKVARRHHCPCMYFNNAQRQRIKDVGTIANFQGSTSPTSLPLSPVFLDNRTTPTMYPLRHTHLPSHRLRQYASFDPDIPPALLDISRLRLYEHVRDPNAFQSPDIHQICLLTSKRRGNRRALDVPAFTKFADHEMLMKAENPCYMQLKVEV</sequence>
<dbReference type="EMBL" id="ML208686">
    <property type="protein sequence ID" value="TFK61183.1"/>
    <property type="molecule type" value="Genomic_DNA"/>
</dbReference>
<gene>
    <name evidence="1" type="ORF">BDN72DRAFT_904326</name>
</gene>
<reference evidence="1 2" key="1">
    <citation type="journal article" date="2019" name="Nat. Ecol. Evol.">
        <title>Megaphylogeny resolves global patterns of mushroom evolution.</title>
        <authorList>
            <person name="Varga T."/>
            <person name="Krizsan K."/>
            <person name="Foldi C."/>
            <person name="Dima B."/>
            <person name="Sanchez-Garcia M."/>
            <person name="Sanchez-Ramirez S."/>
            <person name="Szollosi G.J."/>
            <person name="Szarkandi J.G."/>
            <person name="Papp V."/>
            <person name="Albert L."/>
            <person name="Andreopoulos W."/>
            <person name="Angelini C."/>
            <person name="Antonin V."/>
            <person name="Barry K.W."/>
            <person name="Bougher N.L."/>
            <person name="Buchanan P."/>
            <person name="Buyck B."/>
            <person name="Bense V."/>
            <person name="Catcheside P."/>
            <person name="Chovatia M."/>
            <person name="Cooper J."/>
            <person name="Damon W."/>
            <person name="Desjardin D."/>
            <person name="Finy P."/>
            <person name="Geml J."/>
            <person name="Haridas S."/>
            <person name="Hughes K."/>
            <person name="Justo A."/>
            <person name="Karasinski D."/>
            <person name="Kautmanova I."/>
            <person name="Kiss B."/>
            <person name="Kocsube S."/>
            <person name="Kotiranta H."/>
            <person name="LaButti K.M."/>
            <person name="Lechner B.E."/>
            <person name="Liimatainen K."/>
            <person name="Lipzen A."/>
            <person name="Lukacs Z."/>
            <person name="Mihaltcheva S."/>
            <person name="Morgado L.N."/>
            <person name="Niskanen T."/>
            <person name="Noordeloos M.E."/>
            <person name="Ohm R.A."/>
            <person name="Ortiz-Santana B."/>
            <person name="Ovrebo C."/>
            <person name="Racz N."/>
            <person name="Riley R."/>
            <person name="Savchenko A."/>
            <person name="Shiryaev A."/>
            <person name="Soop K."/>
            <person name="Spirin V."/>
            <person name="Szebenyi C."/>
            <person name="Tomsovsky M."/>
            <person name="Tulloss R.E."/>
            <person name="Uehling J."/>
            <person name="Grigoriev I.V."/>
            <person name="Vagvolgyi C."/>
            <person name="Papp T."/>
            <person name="Martin F.M."/>
            <person name="Miettinen O."/>
            <person name="Hibbett D.S."/>
            <person name="Nagy L.G."/>
        </authorList>
    </citation>
    <scope>NUCLEOTIDE SEQUENCE [LARGE SCALE GENOMIC DNA]</scope>
    <source>
        <strain evidence="1 2">NL-1719</strain>
    </source>
</reference>
<proteinExistence type="predicted"/>
<accession>A0ACD3A673</accession>
<protein>
    <submittedName>
        <fullName evidence="1">Uncharacterized protein</fullName>
    </submittedName>
</protein>
<dbReference type="Proteomes" id="UP000308600">
    <property type="component" value="Unassembled WGS sequence"/>
</dbReference>
<organism evidence="1 2">
    <name type="scientific">Pluteus cervinus</name>
    <dbReference type="NCBI Taxonomy" id="181527"/>
    <lineage>
        <taxon>Eukaryota</taxon>
        <taxon>Fungi</taxon>
        <taxon>Dikarya</taxon>
        <taxon>Basidiomycota</taxon>
        <taxon>Agaricomycotina</taxon>
        <taxon>Agaricomycetes</taxon>
        <taxon>Agaricomycetidae</taxon>
        <taxon>Agaricales</taxon>
        <taxon>Pluteineae</taxon>
        <taxon>Pluteaceae</taxon>
        <taxon>Pluteus</taxon>
    </lineage>
</organism>
<keyword evidence="2" id="KW-1185">Reference proteome</keyword>
<name>A0ACD3A673_9AGAR</name>